<reference evidence="1" key="1">
    <citation type="submission" date="2024-12" db="EMBL/GenBank/DDBJ databases">
        <authorList>
            <person name="Wu N."/>
        </authorList>
    </citation>
    <scope>NUCLEOTIDE SEQUENCE</scope>
    <source>
        <strain evidence="1">P15</strain>
    </source>
</reference>
<evidence type="ECO:0000313" key="1">
    <source>
        <dbReference type="EMBL" id="MFM9330902.1"/>
    </source>
</evidence>
<evidence type="ECO:0000313" key="2">
    <source>
        <dbReference type="Proteomes" id="UP001631969"/>
    </source>
</evidence>
<protein>
    <submittedName>
        <fullName evidence="1">S-layer homology domain-containing protein</fullName>
    </submittedName>
</protein>
<organism evidence="1 2">
    <name type="scientific">Paenibacillus mesotrionivorans</name>
    <dbReference type="NCBI Taxonomy" id="3160968"/>
    <lineage>
        <taxon>Bacteria</taxon>
        <taxon>Bacillati</taxon>
        <taxon>Bacillota</taxon>
        <taxon>Bacilli</taxon>
        <taxon>Bacillales</taxon>
        <taxon>Paenibacillaceae</taxon>
        <taxon>Paenibacillus</taxon>
    </lineage>
</organism>
<dbReference type="Proteomes" id="UP001631969">
    <property type="component" value="Unassembled WGS sequence"/>
</dbReference>
<name>A0ACC7P6C5_9BACL</name>
<dbReference type="EMBL" id="JBJURJ010000015">
    <property type="protein sequence ID" value="MFM9330902.1"/>
    <property type="molecule type" value="Genomic_DNA"/>
</dbReference>
<accession>A0ACC7P6C5</accession>
<comment type="caution">
    <text evidence="1">The sequence shown here is derived from an EMBL/GenBank/DDBJ whole genome shotgun (WGS) entry which is preliminary data.</text>
</comment>
<proteinExistence type="predicted"/>
<gene>
    <name evidence="1" type="ORF">ACI1P1_21660</name>
</gene>
<sequence length="325" mass="36784">MKMIRLKPKLAAMLSIGVFAGSLTVSAAAAAFRDVPADFWGQAHIQWAIDQKIVDGYPDGTFRPNSAISRDEFVSMLIRAYKPVDLKGTSANGSWADPYWAYATEMDWKPNNGDSLAFTRGEAAQYLVNATGKKLNVEDSVQYLLDLGLSDGKNGKHLSGYEKDGKLTRAEAVAFIERFQLRYSTLHASPGPESKYDRTIDFEVYENKNFTILLPKSWNRQYEVTVHRNQDQTETYDFIHTANKAFGGNLFAITVWPVEEWSIQEEDVVKAMRVEKIGEMGNRIFTIRTASDVQYNVEDIHLKNEYLSLAKDIIAKNYSVYFQSP</sequence>
<keyword evidence="2" id="KW-1185">Reference proteome</keyword>